<keyword evidence="16" id="KW-1185">Reference proteome</keyword>
<keyword evidence="8 12" id="KW-0808">Transferase</keyword>
<reference evidence="15 16" key="1">
    <citation type="submission" date="2020-08" db="EMBL/GenBank/DDBJ databases">
        <title>Genome public.</title>
        <authorList>
            <person name="Liu C."/>
            <person name="Sun Q."/>
        </authorList>
    </citation>
    <scope>NUCLEOTIDE SEQUENCE [LARGE SCALE GENOMIC DNA]</scope>
    <source>
        <strain evidence="15 16">NSJ-27</strain>
    </source>
</reference>
<dbReference type="Pfam" id="PF20260">
    <property type="entry name" value="PUA_4"/>
    <property type="match status" value="1"/>
</dbReference>
<dbReference type="InterPro" id="IPR046886">
    <property type="entry name" value="RsmE_MTase_dom"/>
</dbReference>
<keyword evidence="7 12" id="KW-0489">Methyltransferase</keyword>
<comment type="catalytic activity">
    <reaction evidence="11 12">
        <text>uridine(1498) in 16S rRNA + S-adenosyl-L-methionine = N(3)-methyluridine(1498) in 16S rRNA + S-adenosyl-L-homocysteine + H(+)</text>
        <dbReference type="Rhea" id="RHEA:42920"/>
        <dbReference type="Rhea" id="RHEA-COMP:10283"/>
        <dbReference type="Rhea" id="RHEA-COMP:10284"/>
        <dbReference type="ChEBI" id="CHEBI:15378"/>
        <dbReference type="ChEBI" id="CHEBI:57856"/>
        <dbReference type="ChEBI" id="CHEBI:59789"/>
        <dbReference type="ChEBI" id="CHEBI:65315"/>
        <dbReference type="ChEBI" id="CHEBI:74502"/>
        <dbReference type="EC" id="2.1.1.193"/>
    </reaction>
</comment>
<comment type="function">
    <text evidence="10 12">Specifically methylates the N3 position of the uracil ring of uridine 1498 (m3U1498) in 16S rRNA. Acts on the fully assembled 30S ribosomal subunit.</text>
</comment>
<evidence type="ECO:0000259" key="14">
    <source>
        <dbReference type="Pfam" id="PF20260"/>
    </source>
</evidence>
<organism evidence="15 16">
    <name type="scientific">Clostridium facile</name>
    <dbReference type="NCBI Taxonomy" id="2763035"/>
    <lineage>
        <taxon>Bacteria</taxon>
        <taxon>Bacillati</taxon>
        <taxon>Bacillota</taxon>
        <taxon>Clostridia</taxon>
        <taxon>Eubacteriales</taxon>
        <taxon>Clostridiaceae</taxon>
        <taxon>Clostridium</taxon>
    </lineage>
</organism>
<dbReference type="SUPFAM" id="SSF75217">
    <property type="entry name" value="alpha/beta knot"/>
    <property type="match status" value="1"/>
</dbReference>
<evidence type="ECO:0000256" key="9">
    <source>
        <dbReference type="ARBA" id="ARBA00022691"/>
    </source>
</evidence>
<dbReference type="EMBL" id="JACOQK010000001">
    <property type="protein sequence ID" value="MBC5786588.1"/>
    <property type="molecule type" value="Genomic_DNA"/>
</dbReference>
<evidence type="ECO:0000256" key="7">
    <source>
        <dbReference type="ARBA" id="ARBA00022603"/>
    </source>
</evidence>
<evidence type="ECO:0000256" key="1">
    <source>
        <dbReference type="ARBA" id="ARBA00004496"/>
    </source>
</evidence>
<gene>
    <name evidence="15" type="ORF">H8Z77_00915</name>
</gene>
<dbReference type="InterPro" id="IPR029026">
    <property type="entry name" value="tRNA_m1G_MTases_N"/>
</dbReference>
<dbReference type="InterPro" id="IPR046887">
    <property type="entry name" value="RsmE_PUA-like"/>
</dbReference>
<dbReference type="InterPro" id="IPR029028">
    <property type="entry name" value="Alpha/beta_knot_MTases"/>
</dbReference>
<evidence type="ECO:0000256" key="2">
    <source>
        <dbReference type="ARBA" id="ARBA00005528"/>
    </source>
</evidence>
<evidence type="ECO:0000256" key="6">
    <source>
        <dbReference type="ARBA" id="ARBA00022552"/>
    </source>
</evidence>
<dbReference type="PANTHER" id="PTHR30027:SF3">
    <property type="entry name" value="16S RRNA (URACIL(1498)-N(3))-METHYLTRANSFERASE"/>
    <property type="match status" value="1"/>
</dbReference>
<dbReference type="EC" id="2.1.1.193" evidence="3 12"/>
<feature type="domain" description="Ribosomal RNA small subunit methyltransferase E PUA-like" evidence="14">
    <location>
        <begin position="16"/>
        <end position="55"/>
    </location>
</feature>
<evidence type="ECO:0000313" key="16">
    <source>
        <dbReference type="Proteomes" id="UP000649151"/>
    </source>
</evidence>
<evidence type="ECO:0000256" key="10">
    <source>
        <dbReference type="ARBA" id="ARBA00025699"/>
    </source>
</evidence>
<dbReference type="Gene3D" id="2.40.240.20">
    <property type="entry name" value="Hypothetical PUA domain-like, domain 1"/>
    <property type="match status" value="1"/>
</dbReference>
<keyword evidence="6 12" id="KW-0698">rRNA processing</keyword>
<keyword evidence="9 12" id="KW-0949">S-adenosyl-L-methionine</keyword>
<dbReference type="NCBIfam" id="NF008692">
    <property type="entry name" value="PRK11713.1-5"/>
    <property type="match status" value="1"/>
</dbReference>
<evidence type="ECO:0000256" key="4">
    <source>
        <dbReference type="ARBA" id="ARBA00013673"/>
    </source>
</evidence>
<name>A0ABR7INB5_9CLOT</name>
<dbReference type="GO" id="GO:0008168">
    <property type="term" value="F:methyltransferase activity"/>
    <property type="evidence" value="ECO:0007669"/>
    <property type="project" value="UniProtKB-KW"/>
</dbReference>
<comment type="subcellular location">
    <subcellularLocation>
        <location evidence="1 12">Cytoplasm</location>
    </subcellularLocation>
</comment>
<dbReference type="Proteomes" id="UP000649151">
    <property type="component" value="Unassembled WGS sequence"/>
</dbReference>
<evidence type="ECO:0000256" key="12">
    <source>
        <dbReference type="PIRNR" id="PIRNR015601"/>
    </source>
</evidence>
<evidence type="ECO:0000256" key="5">
    <source>
        <dbReference type="ARBA" id="ARBA00022490"/>
    </source>
</evidence>
<sequence length="239" mass="26691">MPRFFIPELNDQFTTITGESAHHISRSLRMQPGEMITLCDTKGFDYHCKIESVGEEVVVSIVEKQPSQTEPDIQVTLYQALPKGDKFEQIIQKSVELGVTEIVPVLTSRCISRPDQKSMAKKCIRYNKIALEAAKQSGRGIIPQVKDLMTFQQSIDGFSAKEQGILFYECGGKRLPEIISNSMKKISVWIGSEGGFEPSEVELAKQKGIQIGSMGKRILRCETAPLCALSIIMYQTENI</sequence>
<dbReference type="PANTHER" id="PTHR30027">
    <property type="entry name" value="RIBOSOMAL RNA SMALL SUBUNIT METHYLTRANSFERASE E"/>
    <property type="match status" value="1"/>
</dbReference>
<comment type="similarity">
    <text evidence="2 12">Belongs to the RNA methyltransferase RsmE family.</text>
</comment>
<dbReference type="RefSeq" id="WP_069988214.1">
    <property type="nucleotide sequence ID" value="NZ_JACOQK010000001.1"/>
</dbReference>
<evidence type="ECO:0000256" key="3">
    <source>
        <dbReference type="ARBA" id="ARBA00012328"/>
    </source>
</evidence>
<dbReference type="InterPro" id="IPR015947">
    <property type="entry name" value="PUA-like_sf"/>
</dbReference>
<comment type="caution">
    <text evidence="15">The sequence shown here is derived from an EMBL/GenBank/DDBJ whole genome shotgun (WGS) entry which is preliminary data.</text>
</comment>
<dbReference type="PIRSF" id="PIRSF015601">
    <property type="entry name" value="MTase_slr0722"/>
    <property type="match status" value="1"/>
</dbReference>
<dbReference type="NCBIfam" id="TIGR00046">
    <property type="entry name" value="RsmE family RNA methyltransferase"/>
    <property type="match status" value="1"/>
</dbReference>
<accession>A0ABR7INB5</accession>
<evidence type="ECO:0000256" key="11">
    <source>
        <dbReference type="ARBA" id="ARBA00047944"/>
    </source>
</evidence>
<dbReference type="GO" id="GO:0032259">
    <property type="term" value="P:methylation"/>
    <property type="evidence" value="ECO:0007669"/>
    <property type="project" value="UniProtKB-KW"/>
</dbReference>
<keyword evidence="5 12" id="KW-0963">Cytoplasm</keyword>
<feature type="domain" description="Ribosomal RNA small subunit methyltransferase E methyltransferase" evidence="13">
    <location>
        <begin position="71"/>
        <end position="233"/>
    </location>
</feature>
<evidence type="ECO:0000256" key="8">
    <source>
        <dbReference type="ARBA" id="ARBA00022679"/>
    </source>
</evidence>
<evidence type="ECO:0000259" key="13">
    <source>
        <dbReference type="Pfam" id="PF04452"/>
    </source>
</evidence>
<dbReference type="SUPFAM" id="SSF88697">
    <property type="entry name" value="PUA domain-like"/>
    <property type="match status" value="1"/>
</dbReference>
<evidence type="ECO:0000313" key="15">
    <source>
        <dbReference type="EMBL" id="MBC5786588.1"/>
    </source>
</evidence>
<proteinExistence type="inferred from homology"/>
<dbReference type="InterPro" id="IPR006700">
    <property type="entry name" value="RsmE"/>
</dbReference>
<dbReference type="Pfam" id="PF04452">
    <property type="entry name" value="Methyltrans_RNA"/>
    <property type="match status" value="1"/>
</dbReference>
<dbReference type="Gene3D" id="3.40.1280.10">
    <property type="match status" value="1"/>
</dbReference>
<protein>
    <recommendedName>
        <fullName evidence="4 12">Ribosomal RNA small subunit methyltransferase E</fullName>
        <ecNumber evidence="3 12">2.1.1.193</ecNumber>
    </recommendedName>
</protein>
<dbReference type="CDD" id="cd18084">
    <property type="entry name" value="RsmE-like"/>
    <property type="match status" value="1"/>
</dbReference>